<sequence length="769" mass="87827">MLHLFKNVKMPSPPEEMQTTHLTSFDITIDSEIISGSFEPRFEMVALGSASGYLYIINKDQQVFRSPKSVNYPLLKLISLPNASSFFSICSKTMFKRHPSKCEKPNPYNLTMLNDIRPSKIENKCTQWIIKPDRILSRTVELNFDIVDVAISPVHPEFAMMLTAEGSLYGFSIESLNFTNLYINIFEGKPVKSICWASGYKFLVAHETVDGLDVNKLELVSQYSHKAKTVDCIDQWSTIIDEKGVPSLLMFMSCISSLDVPKGGKAIFSCMLNGPNWLSIVRTNTGDIVFENRKQKFDLNGEYAAPTCLINYENPFGRGSPKKIAISTDYGRFVYLDGKVSDHFFFNPPNVKFTLDDGEDIYVFSLKVNRKDHDPNESDSQESQSNDNNSKSNKDEEVSPLTEIANYKVYQFKNGSFYNYSKLSSLQISKNPLGISQGKIIFIENRGDIRIFDTKTQQKTELQKISPVINIRHSRIGVADLICDDGSIYRIKKNDEGFELEELEEKTPDKNLIDWRPFRDSWVGINKYKELVYGKSKKKIVETVTDRILLFDVVNYVGQIPGENEENYIVIVTVDRILVIEYDTKEKKLRKARKIKQSYITDATISKLGTLIVQTENQILMLPLPDISVGPIDKIPISKNGRAALIKKHGAVNFEPNSVSFYLDNFKTPKLYDPKTPAIEPPKINKLLKLLGKKDDTVKDADRAFQYRRTTSMRSTMNETQEITQQLLVKAAERGEQINEMEIKANRILSSAQKFHQLARELKNKHYWF</sequence>
<organism evidence="4 5">
    <name type="scientific">Tritrichomonas musculus</name>
    <dbReference type="NCBI Taxonomy" id="1915356"/>
    <lineage>
        <taxon>Eukaryota</taxon>
        <taxon>Metamonada</taxon>
        <taxon>Parabasalia</taxon>
        <taxon>Tritrichomonadida</taxon>
        <taxon>Tritrichomonadidae</taxon>
        <taxon>Tritrichomonas</taxon>
    </lineage>
</organism>
<accession>A0ABR2H949</accession>
<evidence type="ECO:0000313" key="5">
    <source>
        <dbReference type="Proteomes" id="UP001470230"/>
    </source>
</evidence>
<proteinExistence type="predicted"/>
<gene>
    <name evidence="4" type="ORF">M9Y10_025592</name>
</gene>
<comment type="caution">
    <text evidence="4">The sequence shown here is derived from an EMBL/GenBank/DDBJ whole genome shotgun (WGS) entry which is preliminary data.</text>
</comment>
<keyword evidence="5" id="KW-1185">Reference proteome</keyword>
<dbReference type="InterPro" id="IPR042855">
    <property type="entry name" value="V_SNARE_CC"/>
</dbReference>
<protein>
    <recommendedName>
        <fullName evidence="3">V-SNARE coiled-coil homology domain-containing protein</fullName>
    </recommendedName>
</protein>
<evidence type="ECO:0000313" key="4">
    <source>
        <dbReference type="EMBL" id="KAK8842729.1"/>
    </source>
</evidence>
<dbReference type="SUPFAM" id="SSF50978">
    <property type="entry name" value="WD40 repeat-like"/>
    <property type="match status" value="1"/>
</dbReference>
<evidence type="ECO:0000256" key="1">
    <source>
        <dbReference type="PROSITE-ProRule" id="PRU00290"/>
    </source>
</evidence>
<dbReference type="PROSITE" id="PS50892">
    <property type="entry name" value="V_SNARE"/>
    <property type="match status" value="1"/>
</dbReference>
<evidence type="ECO:0000259" key="3">
    <source>
        <dbReference type="PROSITE" id="PS50892"/>
    </source>
</evidence>
<reference evidence="4 5" key="1">
    <citation type="submission" date="2024-04" db="EMBL/GenBank/DDBJ databases">
        <title>Tritrichomonas musculus Genome.</title>
        <authorList>
            <person name="Alves-Ferreira E."/>
            <person name="Grigg M."/>
            <person name="Lorenzi H."/>
            <person name="Galac M."/>
        </authorList>
    </citation>
    <scope>NUCLEOTIDE SEQUENCE [LARGE SCALE GENOMIC DNA]</scope>
    <source>
        <strain evidence="4 5">EAF2021</strain>
    </source>
</reference>
<keyword evidence="1" id="KW-0175">Coiled coil</keyword>
<dbReference type="Gene3D" id="1.20.5.110">
    <property type="match status" value="1"/>
</dbReference>
<dbReference type="Pfam" id="PF00957">
    <property type="entry name" value="Synaptobrevin"/>
    <property type="match status" value="1"/>
</dbReference>
<dbReference type="Proteomes" id="UP001470230">
    <property type="component" value="Unassembled WGS sequence"/>
</dbReference>
<feature type="compositionally biased region" description="Low complexity" evidence="2">
    <location>
        <begin position="381"/>
        <end position="391"/>
    </location>
</feature>
<evidence type="ECO:0000256" key="2">
    <source>
        <dbReference type="SAM" id="MobiDB-lite"/>
    </source>
</evidence>
<feature type="domain" description="V-SNARE coiled-coil homology" evidence="3">
    <location>
        <begin position="709"/>
        <end position="769"/>
    </location>
</feature>
<dbReference type="SUPFAM" id="SSF58038">
    <property type="entry name" value="SNARE fusion complex"/>
    <property type="match status" value="1"/>
</dbReference>
<feature type="region of interest" description="Disordered" evidence="2">
    <location>
        <begin position="372"/>
        <end position="398"/>
    </location>
</feature>
<dbReference type="EMBL" id="JAPFFF010000037">
    <property type="protein sequence ID" value="KAK8842729.1"/>
    <property type="molecule type" value="Genomic_DNA"/>
</dbReference>
<name>A0ABR2H949_9EUKA</name>
<dbReference type="CDD" id="cd15843">
    <property type="entry name" value="R-SNARE"/>
    <property type="match status" value="1"/>
</dbReference>
<dbReference type="InterPro" id="IPR036322">
    <property type="entry name" value="WD40_repeat_dom_sf"/>
</dbReference>